<dbReference type="GO" id="GO:0006508">
    <property type="term" value="P:proteolysis"/>
    <property type="evidence" value="ECO:0007669"/>
    <property type="project" value="InterPro"/>
</dbReference>
<evidence type="ECO:0000256" key="5">
    <source>
        <dbReference type="ARBA" id="ARBA00022984"/>
    </source>
</evidence>
<evidence type="ECO:0000256" key="8">
    <source>
        <dbReference type="PIRSR" id="PIRSR618044-2"/>
    </source>
</evidence>
<keyword evidence="2" id="KW-0732">Signal</keyword>
<organism evidence="11 12">
    <name type="scientific">Candidatus Dormiibacter inghamiae</name>
    <dbReference type="NCBI Taxonomy" id="3127013"/>
    <lineage>
        <taxon>Bacteria</taxon>
        <taxon>Bacillati</taxon>
        <taxon>Candidatus Dormiibacterota</taxon>
        <taxon>Candidatus Dormibacteria</taxon>
        <taxon>Candidatus Dormibacterales</taxon>
        <taxon>Candidatus Dormibacteraceae</taxon>
        <taxon>Candidatus Dormiibacter</taxon>
    </lineage>
</organism>
<dbReference type="EMBL" id="JAEKNQ010000060">
    <property type="protein sequence ID" value="MBJ7604579.1"/>
    <property type="molecule type" value="Genomic_DNA"/>
</dbReference>
<dbReference type="InterPro" id="IPR018044">
    <property type="entry name" value="Peptidase_S11"/>
</dbReference>
<feature type="active site" description="Proton acceptor" evidence="7">
    <location>
        <position position="112"/>
    </location>
</feature>
<evidence type="ECO:0000256" key="9">
    <source>
        <dbReference type="RuleBase" id="RU004016"/>
    </source>
</evidence>
<evidence type="ECO:0000256" key="2">
    <source>
        <dbReference type="ARBA" id="ARBA00022729"/>
    </source>
</evidence>
<feature type="active site" description="Acyl-ester intermediate" evidence="7">
    <location>
        <position position="109"/>
    </location>
</feature>
<dbReference type="InterPro" id="IPR012338">
    <property type="entry name" value="Beta-lactam/transpept-like"/>
</dbReference>
<dbReference type="GO" id="GO:0009252">
    <property type="term" value="P:peptidoglycan biosynthetic process"/>
    <property type="evidence" value="ECO:0007669"/>
    <property type="project" value="UniProtKB-KW"/>
</dbReference>
<comment type="similarity">
    <text evidence="1 9">Belongs to the peptidase S11 family.</text>
</comment>
<dbReference type="Gene3D" id="3.40.710.10">
    <property type="entry name" value="DD-peptidase/beta-lactamase superfamily"/>
    <property type="match status" value="1"/>
</dbReference>
<keyword evidence="4" id="KW-0133">Cell shape</keyword>
<evidence type="ECO:0000259" key="10">
    <source>
        <dbReference type="Pfam" id="PF00768"/>
    </source>
</evidence>
<proteinExistence type="inferred from homology"/>
<keyword evidence="11" id="KW-0645">Protease</keyword>
<keyword evidence="3" id="KW-0378">Hydrolase</keyword>
<reference evidence="11 12" key="1">
    <citation type="submission" date="2020-10" db="EMBL/GenBank/DDBJ databases">
        <title>Ca. Dormibacterota MAGs.</title>
        <authorList>
            <person name="Montgomery K."/>
        </authorList>
    </citation>
    <scope>NUCLEOTIDE SEQUENCE [LARGE SCALE GENOMIC DNA]</scope>
    <source>
        <strain evidence="11">SC8811_S16_3</strain>
    </source>
</reference>
<feature type="domain" description="Peptidase S11 D-alanyl-D-alanine carboxypeptidase A N-terminal" evidence="10">
    <location>
        <begin position="81"/>
        <end position="309"/>
    </location>
</feature>
<gene>
    <name evidence="11" type="ORF">JF888_15595</name>
</gene>
<comment type="caution">
    <text evidence="11">The sequence shown here is derived from an EMBL/GenBank/DDBJ whole genome shotgun (WGS) entry which is preliminary data.</text>
</comment>
<dbReference type="PANTHER" id="PTHR21581">
    <property type="entry name" value="D-ALANYL-D-ALANINE CARBOXYPEPTIDASE"/>
    <property type="match status" value="1"/>
</dbReference>
<dbReference type="GO" id="GO:0009002">
    <property type="term" value="F:serine-type D-Ala-D-Ala carboxypeptidase activity"/>
    <property type="evidence" value="ECO:0007669"/>
    <property type="project" value="InterPro"/>
</dbReference>
<feature type="binding site" evidence="8">
    <location>
        <position position="280"/>
    </location>
    <ligand>
        <name>substrate</name>
    </ligand>
</feature>
<evidence type="ECO:0000256" key="1">
    <source>
        <dbReference type="ARBA" id="ARBA00007164"/>
    </source>
</evidence>
<evidence type="ECO:0000256" key="3">
    <source>
        <dbReference type="ARBA" id="ARBA00022801"/>
    </source>
</evidence>
<keyword evidence="11" id="KW-0121">Carboxypeptidase</keyword>
<dbReference type="RefSeq" id="WP_338182450.1">
    <property type="nucleotide sequence ID" value="NZ_JAEKNQ010000060.1"/>
</dbReference>
<evidence type="ECO:0000256" key="6">
    <source>
        <dbReference type="ARBA" id="ARBA00023316"/>
    </source>
</evidence>
<dbReference type="PANTHER" id="PTHR21581:SF6">
    <property type="entry name" value="TRAFFICKING PROTEIN PARTICLE COMPLEX SUBUNIT 12"/>
    <property type="match status" value="1"/>
</dbReference>
<dbReference type="Pfam" id="PF00768">
    <property type="entry name" value="Peptidase_S11"/>
    <property type="match status" value="1"/>
</dbReference>
<sequence>MLSILVLAVVVATSVTLVREFRASPALSGRPVPDAGPLLGASPTLANSPLAHPSVVPNAPADLDLSSNWADQHPDAKIDFHGLAGILVDIDAREILWLRDAQTQRAPASLAKLVTGMVAYERAGSLDKTVTVTPQTDMDAEKAIEPEATLMGIKAGQVLTVRELLIGLFVVSGNDAAETLATGLGPRDDFIVAMNAKAAKLGMKNSHFTTPVGLDAPGMRSSAYDLALAAMAIETHYPDLVQLASIPEMHLPANAGHPAFDANNWLHRFLTTYAGANGIKTGNTDEAGPCIAATAARGNRHLLALVMHSNVMVDDAERLLDYGFSVQSSQRSP</sequence>
<keyword evidence="5" id="KW-0573">Peptidoglycan synthesis</keyword>
<dbReference type="InterPro" id="IPR001967">
    <property type="entry name" value="Peptidase_S11_N"/>
</dbReference>
<dbReference type="AlphaFoldDB" id="A0A934NF52"/>
<keyword evidence="6" id="KW-0961">Cell wall biogenesis/degradation</keyword>
<feature type="active site" evidence="7">
    <location>
        <position position="172"/>
    </location>
</feature>
<protein>
    <submittedName>
        <fullName evidence="11">D-alanyl-D-alanine carboxypeptidase</fullName>
    </submittedName>
</protein>
<name>A0A934NF52_9BACT</name>
<dbReference type="Proteomes" id="UP000620075">
    <property type="component" value="Unassembled WGS sequence"/>
</dbReference>
<dbReference type="SUPFAM" id="SSF56601">
    <property type="entry name" value="beta-lactamase/transpeptidase-like"/>
    <property type="match status" value="1"/>
</dbReference>
<dbReference type="PRINTS" id="PR00725">
    <property type="entry name" value="DADACBPTASE1"/>
</dbReference>
<evidence type="ECO:0000313" key="12">
    <source>
        <dbReference type="Proteomes" id="UP000620075"/>
    </source>
</evidence>
<evidence type="ECO:0000313" key="11">
    <source>
        <dbReference type="EMBL" id="MBJ7604579.1"/>
    </source>
</evidence>
<accession>A0A934NF52</accession>
<dbReference type="GO" id="GO:0071555">
    <property type="term" value="P:cell wall organization"/>
    <property type="evidence" value="ECO:0007669"/>
    <property type="project" value="UniProtKB-KW"/>
</dbReference>
<evidence type="ECO:0000256" key="4">
    <source>
        <dbReference type="ARBA" id="ARBA00022960"/>
    </source>
</evidence>
<evidence type="ECO:0000256" key="7">
    <source>
        <dbReference type="PIRSR" id="PIRSR618044-1"/>
    </source>
</evidence>
<dbReference type="GO" id="GO:0008360">
    <property type="term" value="P:regulation of cell shape"/>
    <property type="evidence" value="ECO:0007669"/>
    <property type="project" value="UniProtKB-KW"/>
</dbReference>